<proteinExistence type="inferred from homology"/>
<dbReference type="Proteomes" id="UP000703269">
    <property type="component" value="Unassembled WGS sequence"/>
</dbReference>
<dbReference type="OrthoDB" id="3687641at2759"/>
<gene>
    <name evidence="5" type="ORF">PsYK624_015680</name>
</gene>
<dbReference type="PANTHER" id="PTHR33365:SF11">
    <property type="entry name" value="TAT PATHWAY SIGNAL SEQUENCE"/>
    <property type="match status" value="1"/>
</dbReference>
<evidence type="ECO:0000256" key="3">
    <source>
        <dbReference type="ARBA" id="ARBA00035112"/>
    </source>
</evidence>
<name>A0A9P3G0I9_9APHY</name>
<dbReference type="InterPro" id="IPR021765">
    <property type="entry name" value="UstYa-like"/>
</dbReference>
<keyword evidence="6" id="KW-1185">Reference proteome</keyword>
<organism evidence="5 6">
    <name type="scientific">Phanerochaete sordida</name>
    <dbReference type="NCBI Taxonomy" id="48140"/>
    <lineage>
        <taxon>Eukaryota</taxon>
        <taxon>Fungi</taxon>
        <taxon>Dikarya</taxon>
        <taxon>Basidiomycota</taxon>
        <taxon>Agaricomycotina</taxon>
        <taxon>Agaricomycetes</taxon>
        <taxon>Polyporales</taxon>
        <taxon>Phanerochaetaceae</taxon>
        <taxon>Phanerochaete</taxon>
    </lineage>
</organism>
<keyword evidence="4" id="KW-0812">Transmembrane</keyword>
<dbReference type="Pfam" id="PF11807">
    <property type="entry name" value="UstYa"/>
    <property type="match status" value="1"/>
</dbReference>
<dbReference type="AlphaFoldDB" id="A0A9P3G0I9"/>
<sequence length="215" mass="24211">MMPPKSARRFPGCSPSWPTVALAVAVLFTTCNVLVTWHTLSRLNALMPPASTEREYTWVGEDVPMELPVPYEPALVTFEDPGAHLSLYDDAEWGTLFATDGSVRGGSTNRTFLVAMTHQLHCLDVIRVGYVTNASDFRGHIEHCLRYLVQTIQCFADTTLEEDEMVLVDGEWFHAVYVWGTQHKCRDRTALTKYMIENEGVPHIPDNPRALDATR</sequence>
<reference evidence="5 6" key="1">
    <citation type="submission" date="2021-08" db="EMBL/GenBank/DDBJ databases">
        <title>Draft Genome Sequence of Phanerochaete sordida strain YK-624.</title>
        <authorList>
            <person name="Mori T."/>
            <person name="Dohra H."/>
            <person name="Suzuki T."/>
            <person name="Kawagishi H."/>
            <person name="Hirai H."/>
        </authorList>
    </citation>
    <scope>NUCLEOTIDE SEQUENCE [LARGE SCALE GENOMIC DNA]</scope>
    <source>
        <strain evidence="5 6">YK-624</strain>
    </source>
</reference>
<dbReference type="GO" id="GO:0043386">
    <property type="term" value="P:mycotoxin biosynthetic process"/>
    <property type="evidence" value="ECO:0007669"/>
    <property type="project" value="InterPro"/>
</dbReference>
<comment type="caution">
    <text evidence="5">The sequence shown here is derived from an EMBL/GenBank/DDBJ whole genome shotgun (WGS) entry which is preliminary data.</text>
</comment>
<accession>A0A9P3G0I9</accession>
<evidence type="ECO:0000256" key="2">
    <source>
        <dbReference type="ARBA" id="ARBA00023002"/>
    </source>
</evidence>
<evidence type="ECO:0000256" key="4">
    <source>
        <dbReference type="SAM" id="Phobius"/>
    </source>
</evidence>
<evidence type="ECO:0000313" key="6">
    <source>
        <dbReference type="Proteomes" id="UP000703269"/>
    </source>
</evidence>
<dbReference type="PANTHER" id="PTHR33365">
    <property type="entry name" value="YALI0B05434P"/>
    <property type="match status" value="1"/>
</dbReference>
<keyword evidence="4" id="KW-1133">Transmembrane helix</keyword>
<keyword evidence="2" id="KW-0560">Oxidoreductase</keyword>
<keyword evidence="4" id="KW-0472">Membrane</keyword>
<dbReference type="GO" id="GO:0016491">
    <property type="term" value="F:oxidoreductase activity"/>
    <property type="evidence" value="ECO:0007669"/>
    <property type="project" value="UniProtKB-KW"/>
</dbReference>
<comment type="similarity">
    <text evidence="3">Belongs to the ustYa family.</text>
</comment>
<evidence type="ECO:0000313" key="5">
    <source>
        <dbReference type="EMBL" id="GJE85489.1"/>
    </source>
</evidence>
<dbReference type="EMBL" id="BPQB01000002">
    <property type="protein sequence ID" value="GJE85489.1"/>
    <property type="molecule type" value="Genomic_DNA"/>
</dbReference>
<comment type="pathway">
    <text evidence="1">Mycotoxin biosynthesis.</text>
</comment>
<evidence type="ECO:0000256" key="1">
    <source>
        <dbReference type="ARBA" id="ARBA00004685"/>
    </source>
</evidence>
<protein>
    <submittedName>
        <fullName evidence="5">Uncharacterized protein</fullName>
    </submittedName>
</protein>
<feature type="transmembrane region" description="Helical" evidence="4">
    <location>
        <begin position="20"/>
        <end position="40"/>
    </location>
</feature>